<dbReference type="AlphaFoldDB" id="A0A4E9DTB5"/>
<dbReference type="InterPro" id="IPR027417">
    <property type="entry name" value="P-loop_NTPase"/>
</dbReference>
<feature type="compositionally biased region" description="Low complexity" evidence="2">
    <location>
        <begin position="284"/>
        <end position="294"/>
    </location>
</feature>
<dbReference type="Gene3D" id="3.40.50.300">
    <property type="entry name" value="P-loop containing nucleotide triphosphate hydrolases"/>
    <property type="match status" value="1"/>
</dbReference>
<dbReference type="SUPFAM" id="SSF52540">
    <property type="entry name" value="P-loop containing nucleoside triphosphate hydrolases"/>
    <property type="match status" value="1"/>
</dbReference>
<evidence type="ECO:0000256" key="1">
    <source>
        <dbReference type="ARBA" id="ARBA00022737"/>
    </source>
</evidence>
<dbReference type="Proteomes" id="UP000746612">
    <property type="component" value="Unassembled WGS sequence"/>
</dbReference>
<evidence type="ECO:0000259" key="3">
    <source>
        <dbReference type="Pfam" id="PF24883"/>
    </source>
</evidence>
<accession>A0A4E9DTB5</accession>
<reference evidence="5" key="1">
    <citation type="submission" date="2019-04" db="EMBL/GenBank/DDBJ databases">
        <authorList>
            <person name="Melise S."/>
            <person name="Noan J."/>
            <person name="Okalmin O."/>
        </authorList>
    </citation>
    <scope>NUCLEOTIDE SEQUENCE</scope>
    <source>
        <strain evidence="5">FN9</strain>
    </source>
</reference>
<evidence type="ECO:0000256" key="2">
    <source>
        <dbReference type="SAM" id="MobiDB-lite"/>
    </source>
</evidence>
<name>A0A4E9DTB5_GIBZA</name>
<proteinExistence type="predicted"/>
<feature type="domain" description="Nephrocystin 3-like N-terminal" evidence="3">
    <location>
        <begin position="352"/>
        <end position="518"/>
    </location>
</feature>
<reference evidence="4" key="2">
    <citation type="submission" date="2021-03" db="EMBL/GenBank/DDBJ databases">
        <authorList>
            <person name="Alouane T."/>
            <person name="Langin T."/>
            <person name="Bonhomme L."/>
        </authorList>
    </citation>
    <scope>NUCLEOTIDE SEQUENCE</scope>
    <source>
        <strain evidence="4">MDC_Fg202</strain>
    </source>
</reference>
<organism evidence="5">
    <name type="scientific">Gibberella zeae</name>
    <name type="common">Wheat head blight fungus</name>
    <name type="synonym">Fusarium graminearum</name>
    <dbReference type="NCBI Taxonomy" id="5518"/>
    <lineage>
        <taxon>Eukaryota</taxon>
        <taxon>Fungi</taxon>
        <taxon>Dikarya</taxon>
        <taxon>Ascomycota</taxon>
        <taxon>Pezizomycotina</taxon>
        <taxon>Sordariomycetes</taxon>
        <taxon>Hypocreomycetidae</taxon>
        <taxon>Hypocreales</taxon>
        <taxon>Nectriaceae</taxon>
        <taxon>Fusarium</taxon>
    </lineage>
</organism>
<dbReference type="EMBL" id="CAAKMV010000123">
    <property type="protein sequence ID" value="VIO56093.1"/>
    <property type="molecule type" value="Genomic_DNA"/>
</dbReference>
<dbReference type="EMBL" id="CAJPIJ010000117">
    <property type="protein sequence ID" value="CAG1980423.1"/>
    <property type="molecule type" value="Genomic_DNA"/>
</dbReference>
<evidence type="ECO:0000313" key="5">
    <source>
        <dbReference type="EMBL" id="VIO56093.1"/>
    </source>
</evidence>
<feature type="region of interest" description="Disordered" evidence="2">
    <location>
        <begin position="283"/>
        <end position="350"/>
    </location>
</feature>
<protein>
    <recommendedName>
        <fullName evidence="3">Nephrocystin 3-like N-terminal domain-containing protein</fullName>
    </recommendedName>
</protein>
<dbReference type="Pfam" id="PF24883">
    <property type="entry name" value="NPHP3_N"/>
    <property type="match status" value="1"/>
</dbReference>
<feature type="compositionally biased region" description="Basic and acidic residues" evidence="2">
    <location>
        <begin position="312"/>
        <end position="321"/>
    </location>
</feature>
<dbReference type="PANTHER" id="PTHR10039">
    <property type="entry name" value="AMELOGENIN"/>
    <property type="match status" value="1"/>
</dbReference>
<sequence length="601" mass="68706">MEALVAVGILCNVMQIVTFGKDALHVYRHVRENGSPDAKLEVYLADASTNYQKMKDQLSRTLPPTSDQMGIIKIGEEAYQSLQRFRTYFKDLFVEEASRKGFRGKLKIAKSGIKTLLRGKELEDLEKDFDRYQQLLQTRLIGRVCDENDAMAILAQDSFNTLDATEQRMIERLAQGHTELSLLVSEKAIETKSHVSNQHKETRTTLGNHLSVTEHKLHSHITESTSVIKDDLACRSKTEYAQARHDQILASLRYPEMNGRKNQVVKNFPKTFQWIFSSKGPWNDDSTSGDYSTTTDDETSYDDEMSSHRRQSGHEGIKQESDDTESEDDRTISDITDESESGSTASSVPEPTVFARWLGSESPMFWISGRPASGKSTLMKFIATSPDTKQELTAWRHNVKILSHYFWKAGIVMERSLKGFLLSLTHQVLLENDGLLQRMWEDMPEVRYKWSHTDWDLEQLENALLWVVKTAEEPFLLVIDGLDECEDLEKQLSTLSQRPNILDLLSHVKDVKMCVSSREEYTFINYFDGVERLQLHELTKHDIKQFADARLKGLTFSNPEDQWKLLHSITIRASGVFLWVALVVDSVARASRIDNNIEGLI</sequence>
<evidence type="ECO:0000313" key="4">
    <source>
        <dbReference type="EMBL" id="CAG1980423.1"/>
    </source>
</evidence>
<gene>
    <name evidence="5" type="ORF">FUG_LOCUS202730</name>
    <name evidence="4" type="ORF">MDCFG202_LOCUS202160</name>
</gene>
<feature type="compositionally biased region" description="Acidic residues" evidence="2">
    <location>
        <begin position="295"/>
        <end position="304"/>
    </location>
</feature>
<dbReference type="PANTHER" id="PTHR10039:SF5">
    <property type="entry name" value="NACHT DOMAIN-CONTAINING PROTEIN"/>
    <property type="match status" value="1"/>
</dbReference>
<dbReference type="InterPro" id="IPR056884">
    <property type="entry name" value="NPHP3-like_N"/>
</dbReference>
<keyword evidence="1" id="KW-0677">Repeat</keyword>